<dbReference type="Pfam" id="PF13576">
    <property type="entry name" value="Pentapeptide_3"/>
    <property type="match status" value="1"/>
</dbReference>
<feature type="non-terminal residue" evidence="1">
    <location>
        <position position="1"/>
    </location>
</feature>
<dbReference type="Gene3D" id="2.160.20.80">
    <property type="entry name" value="E3 ubiquitin-protein ligase SopA"/>
    <property type="match status" value="1"/>
</dbReference>
<evidence type="ECO:0000313" key="1">
    <source>
        <dbReference type="EMBL" id="AMX23373.1"/>
    </source>
</evidence>
<name>A0A146C3G7_ACIBA</name>
<dbReference type="InterPro" id="IPR001646">
    <property type="entry name" value="5peptide_repeat"/>
</dbReference>
<feature type="non-terminal residue" evidence="1">
    <location>
        <position position="229"/>
    </location>
</feature>
<dbReference type="EMBL" id="KU869529">
    <property type="protein sequence ID" value="AMX23373.1"/>
    <property type="molecule type" value="Genomic_DNA"/>
</dbReference>
<reference evidence="1" key="1">
    <citation type="submission" date="2016-03" db="EMBL/GenBank/DDBJ databases">
        <title>Large conjugative Acinetobacter baumannii plasmids carrying the sul2 sulphonamide resistance gene.</title>
        <authorList>
            <person name="Hamidian M."/>
            <person name="Holt K.E."/>
            <person name="Hall R.M."/>
        </authorList>
    </citation>
    <scope>NUCLEOTIDE SEQUENCE</scope>
    <source>
        <strain evidence="1">A297</strain>
        <plasmid evidence="1">pA297-1 (pRAY*)</plasmid>
    </source>
</reference>
<organism evidence="1">
    <name type="scientific">Acinetobacter baumannii</name>
    <dbReference type="NCBI Taxonomy" id="470"/>
    <lineage>
        <taxon>Bacteria</taxon>
        <taxon>Pseudomonadati</taxon>
        <taxon>Pseudomonadota</taxon>
        <taxon>Gammaproteobacteria</taxon>
        <taxon>Moraxellales</taxon>
        <taxon>Moraxellaceae</taxon>
        <taxon>Acinetobacter</taxon>
        <taxon>Acinetobacter calcoaceticus/baumannii complex</taxon>
    </lineage>
</organism>
<accession>A0A146C3G7</accession>
<dbReference type="SUPFAM" id="SSF141571">
    <property type="entry name" value="Pentapeptide repeat-like"/>
    <property type="match status" value="1"/>
</dbReference>
<evidence type="ECO:0008006" key="2">
    <source>
        <dbReference type="Google" id="ProtNLM"/>
    </source>
</evidence>
<sequence length="229" mass="26809">GSRLRSCSFKNIKIVLSDFSGVILNKNRFTNVHFKKCVFYAAIFRDCRFKNCTFEKCIFINTNTESLNHSILDCSKKYNFYEMKIPDDLKDQLTEYRNIPILQKNRLLHLKGGRINTATLFILLSKISKYKLLNGLKKIYIEEQSKVKILSTFKLLEEIKNLVDTNTAFKQNNGALPHPIERLDSLMSKLPRFHNKHIEKRKYSNSLLAKSISSKVRFSNKTFFNVNLR</sequence>
<geneLocation type="plasmid" evidence="1">
    <name>pA297-1</name>
    <name>pRAY*</name>
</geneLocation>
<proteinExistence type="predicted"/>
<protein>
    <recommendedName>
        <fullName evidence="2">Pentapeptide repeat-containing protein</fullName>
    </recommendedName>
</protein>
<dbReference type="AlphaFoldDB" id="A0A146C3G7"/>
<keyword evidence="1" id="KW-0614">Plasmid</keyword>